<protein>
    <recommendedName>
        <fullName evidence="4">DUF2326 domain-containing protein</fullName>
    </recommendedName>
</protein>
<evidence type="ECO:0000313" key="2">
    <source>
        <dbReference type="EMBL" id="EEA85995.1"/>
    </source>
</evidence>
<dbReference type="STRING" id="500633.CLOHIR_00333"/>
<reference evidence="2 3" key="1">
    <citation type="submission" date="2008-09" db="EMBL/GenBank/DDBJ databases">
        <authorList>
            <person name="Fulton L."/>
            <person name="Clifton S."/>
            <person name="Fulton B."/>
            <person name="Xu J."/>
            <person name="Minx P."/>
            <person name="Pepin K.H."/>
            <person name="Johnson M."/>
            <person name="Thiruvilangam P."/>
            <person name="Bhonagiri V."/>
            <person name="Nash W.E."/>
            <person name="Mardis E.R."/>
            <person name="Wilson R.K."/>
        </authorList>
    </citation>
    <scope>NUCLEOTIDE SEQUENCE [LARGE SCALE GENOMIC DNA]</scope>
    <source>
        <strain evidence="2 3">DSM 13275</strain>
    </source>
</reference>
<feature type="coiled-coil region" evidence="1">
    <location>
        <begin position="243"/>
        <end position="270"/>
    </location>
</feature>
<dbReference type="EMBL" id="ABWP01000011">
    <property type="protein sequence ID" value="EEA85995.1"/>
    <property type="molecule type" value="Genomic_DNA"/>
</dbReference>
<organism evidence="2 3">
    <name type="scientific">Peptacetobacter hiranonis (strain DSM 13275 / JCM 10541 / KCTC 15199 / TO-931)</name>
    <name type="common">Clostridium hiranonis</name>
    <dbReference type="NCBI Taxonomy" id="500633"/>
    <lineage>
        <taxon>Bacteria</taxon>
        <taxon>Bacillati</taxon>
        <taxon>Bacillota</taxon>
        <taxon>Clostridia</taxon>
        <taxon>Peptostreptococcales</taxon>
        <taxon>Peptostreptococcaceae</taxon>
        <taxon>Peptacetobacter</taxon>
    </lineage>
</organism>
<dbReference type="RefSeq" id="WP_006439255.1">
    <property type="nucleotide sequence ID" value="NZ_DS995355.1"/>
</dbReference>
<keyword evidence="3" id="KW-1185">Reference proteome</keyword>
<proteinExistence type="predicted"/>
<dbReference type="HOGENOM" id="CLU_034463_0_0_9"/>
<accession>B6FWT4</accession>
<keyword evidence="1" id="KW-0175">Coiled coil</keyword>
<dbReference type="eggNOG" id="COG5293">
    <property type="taxonomic scope" value="Bacteria"/>
</dbReference>
<reference evidence="2 3" key="2">
    <citation type="submission" date="2008-10" db="EMBL/GenBank/DDBJ databases">
        <title>Draft genome sequence of Clostridium hiranonis (DSM 13275).</title>
        <authorList>
            <person name="Sudarsanam P."/>
            <person name="Ley R."/>
            <person name="Guruge J."/>
            <person name="Turnbaugh P.J."/>
            <person name="Mahowald M."/>
            <person name="Liep D."/>
            <person name="Gordon J."/>
        </authorList>
    </citation>
    <scope>NUCLEOTIDE SEQUENCE [LARGE SCALE GENOMIC DNA]</scope>
    <source>
        <strain evidence="2 3">DSM 13275</strain>
    </source>
</reference>
<comment type="caution">
    <text evidence="2">The sequence shown here is derived from an EMBL/GenBank/DDBJ whole genome shotgun (WGS) entry which is preliminary data.</text>
</comment>
<dbReference type="OrthoDB" id="5140926at2"/>
<dbReference type="Proteomes" id="UP000003178">
    <property type="component" value="Unassembled WGS sequence"/>
</dbReference>
<evidence type="ECO:0000256" key="1">
    <source>
        <dbReference type="SAM" id="Coils"/>
    </source>
</evidence>
<evidence type="ECO:0000313" key="3">
    <source>
        <dbReference type="Proteomes" id="UP000003178"/>
    </source>
</evidence>
<gene>
    <name evidence="2" type="ORF">CLOHIR_00333</name>
</gene>
<sequence>MRLKKLEVINTIDNTLIREIIFNKNGLSLFVDDTNKGSGSNIGKSTAAKVIDLCLGAKSTSDIYKEDDTGENEVVKNFIIRNKVRAKLYTEIDGMEYIFGRDLFPRGKCFINEEICKSSDKFRDDLNSIIFDNNNSKPTFRQLISKFIRLDDINENNLLKYIPSTSNLTYHLVYSFLLKLNTENYDSYDALETNKSLQKEINVILKKNAVSSPEELETKVMLLNSSLEDLKETYKNLSVFDDFENKRKHINELTHKINLLEEEIDYLTLRKNILDDKINKENAKISNIDHSSLKKLYDETVSINLENTLKSFKELEDFHNGMINKRIDILDKNQIEIQNRICELDIKLKSLKEEFEQNYTTFDFEFANKFEEHFDTYNQTKENYIVAKDDYQYVLKLNKEINDNLKIANNSNTHKESLKDIEMNFNNYFSLLTNDILGEKFALCITDDKEKFPLSITGLNGKLGTGTKKAMISCFDLALIEYAIDKKIKMPYFEIHDKMENIPLSELENIIKKSRTLDSQYIFPILRDRIKDLGVSDSEIVLKLSKEEKFFLI</sequence>
<evidence type="ECO:0008006" key="4">
    <source>
        <dbReference type="Google" id="ProtNLM"/>
    </source>
</evidence>
<name>B6FWT4_PEPHT</name>
<dbReference type="AlphaFoldDB" id="B6FWT4"/>